<reference evidence="1" key="2">
    <citation type="journal article" date="2015" name="Fish Shellfish Immunol.">
        <title>Early steps in the European eel (Anguilla anguilla)-Vibrio vulnificus interaction in the gills: Role of the RtxA13 toxin.</title>
        <authorList>
            <person name="Callol A."/>
            <person name="Pajuelo D."/>
            <person name="Ebbesson L."/>
            <person name="Teles M."/>
            <person name="MacKenzie S."/>
            <person name="Amaro C."/>
        </authorList>
    </citation>
    <scope>NUCLEOTIDE SEQUENCE</scope>
</reference>
<proteinExistence type="predicted"/>
<protein>
    <submittedName>
        <fullName evidence="1">Uncharacterized protein</fullName>
    </submittedName>
</protein>
<accession>A0A0E9WC78</accession>
<reference evidence="1" key="1">
    <citation type="submission" date="2014-11" db="EMBL/GenBank/DDBJ databases">
        <authorList>
            <person name="Amaro Gonzalez C."/>
        </authorList>
    </citation>
    <scope>NUCLEOTIDE SEQUENCE</scope>
</reference>
<organism evidence="1">
    <name type="scientific">Anguilla anguilla</name>
    <name type="common">European freshwater eel</name>
    <name type="synonym">Muraena anguilla</name>
    <dbReference type="NCBI Taxonomy" id="7936"/>
    <lineage>
        <taxon>Eukaryota</taxon>
        <taxon>Metazoa</taxon>
        <taxon>Chordata</taxon>
        <taxon>Craniata</taxon>
        <taxon>Vertebrata</taxon>
        <taxon>Euteleostomi</taxon>
        <taxon>Actinopterygii</taxon>
        <taxon>Neopterygii</taxon>
        <taxon>Teleostei</taxon>
        <taxon>Anguilliformes</taxon>
        <taxon>Anguillidae</taxon>
        <taxon>Anguilla</taxon>
    </lineage>
</organism>
<name>A0A0E9WC78_ANGAN</name>
<evidence type="ECO:0000313" key="1">
    <source>
        <dbReference type="EMBL" id="JAH87180.1"/>
    </source>
</evidence>
<dbReference type="AlphaFoldDB" id="A0A0E9WC78"/>
<dbReference type="EMBL" id="GBXM01021397">
    <property type="protein sequence ID" value="JAH87180.1"/>
    <property type="molecule type" value="Transcribed_RNA"/>
</dbReference>
<sequence>MLDPLGSVEKGVKNVLYYYSVYIQLYKWNLYIFKKTRVSAKCLQCSYYW</sequence>